<reference evidence="2" key="1">
    <citation type="submission" date="2022-01" db="EMBL/GenBank/DDBJ databases">
        <title>Comparative genomics reveals a dynamic genome evolution in the ectomycorrhizal milk-cap (Lactarius) mushrooms.</title>
        <authorList>
            <consortium name="DOE Joint Genome Institute"/>
            <person name="Lebreton A."/>
            <person name="Tang N."/>
            <person name="Kuo A."/>
            <person name="LaButti K."/>
            <person name="Drula E."/>
            <person name="Barry K."/>
            <person name="Clum A."/>
            <person name="Lipzen A."/>
            <person name="Mousain D."/>
            <person name="Ng V."/>
            <person name="Wang R."/>
            <person name="Wang X."/>
            <person name="Dai Y."/>
            <person name="Henrissat B."/>
            <person name="Grigoriev I.V."/>
            <person name="Guerin-Laguette A."/>
            <person name="Yu F."/>
            <person name="Martin F.M."/>
        </authorList>
    </citation>
    <scope>NUCLEOTIDE SEQUENCE</scope>
    <source>
        <strain evidence="2">QP</strain>
    </source>
</reference>
<evidence type="ECO:0000313" key="3">
    <source>
        <dbReference type="Proteomes" id="UP001201163"/>
    </source>
</evidence>
<dbReference type="EMBL" id="JAKELL010000026">
    <property type="protein sequence ID" value="KAH8991561.1"/>
    <property type="molecule type" value="Genomic_DNA"/>
</dbReference>
<comment type="caution">
    <text evidence="2">The sequence shown here is derived from an EMBL/GenBank/DDBJ whole genome shotgun (WGS) entry which is preliminary data.</text>
</comment>
<dbReference type="AlphaFoldDB" id="A0AAD4LK53"/>
<organism evidence="2 3">
    <name type="scientific">Lactarius akahatsu</name>
    <dbReference type="NCBI Taxonomy" id="416441"/>
    <lineage>
        <taxon>Eukaryota</taxon>
        <taxon>Fungi</taxon>
        <taxon>Dikarya</taxon>
        <taxon>Basidiomycota</taxon>
        <taxon>Agaricomycotina</taxon>
        <taxon>Agaricomycetes</taxon>
        <taxon>Russulales</taxon>
        <taxon>Russulaceae</taxon>
        <taxon>Lactarius</taxon>
    </lineage>
</organism>
<proteinExistence type="predicted"/>
<dbReference type="Proteomes" id="UP001201163">
    <property type="component" value="Unassembled WGS sequence"/>
</dbReference>
<gene>
    <name evidence="2" type="ORF">EDB92DRAFT_665487</name>
</gene>
<keyword evidence="3" id="KW-1185">Reference proteome</keyword>
<accession>A0AAD4LK53</accession>
<evidence type="ECO:0000313" key="2">
    <source>
        <dbReference type="EMBL" id="KAH8991561.1"/>
    </source>
</evidence>
<sequence length="181" mass="19826">MSVHWYSPGVSPTDLWPHPINSSFHTGRHLLRSVSDFALNTEVTNPISGAATPTAVINGFRHHQFFHSAYQGTLEAGRLFEAGFELYGDERLTLLEIVRSHVPTAEFAFLSARHTAEVTEGSIVADVLLLAPAVQFCGFKSVVAAIARPLPAREKGNDSVQRGARAVRSNMVHPSATRLRR</sequence>
<name>A0AAD4LK53_9AGAM</name>
<evidence type="ECO:0000256" key="1">
    <source>
        <dbReference type="SAM" id="MobiDB-lite"/>
    </source>
</evidence>
<feature type="region of interest" description="Disordered" evidence="1">
    <location>
        <begin position="154"/>
        <end position="181"/>
    </location>
</feature>
<protein>
    <submittedName>
        <fullName evidence="2">Uncharacterized protein</fullName>
    </submittedName>
</protein>